<dbReference type="Proteomes" id="UP000050827">
    <property type="component" value="Unassembled WGS sequence"/>
</dbReference>
<comment type="caution">
    <text evidence="8">The sequence shown here is derived from an EMBL/GenBank/DDBJ whole genome shotgun (WGS) entry which is preliminary data.</text>
</comment>
<dbReference type="GO" id="GO:0034755">
    <property type="term" value="P:iron ion transmembrane transport"/>
    <property type="evidence" value="ECO:0007669"/>
    <property type="project" value="TreeGrafter"/>
</dbReference>
<dbReference type="PROSITE" id="PS51257">
    <property type="entry name" value="PROKAR_LIPOPROTEIN"/>
    <property type="match status" value="1"/>
</dbReference>
<keyword evidence="4" id="KW-0769">Symport</keyword>
<organism evidence="8 9">
    <name type="scientific">Flagellimonas eckloniae</name>
    <dbReference type="NCBI Taxonomy" id="346185"/>
    <lineage>
        <taxon>Bacteria</taxon>
        <taxon>Pseudomonadati</taxon>
        <taxon>Bacteroidota</taxon>
        <taxon>Flavobacteriia</taxon>
        <taxon>Flavobacteriales</taxon>
        <taxon>Flavobacteriaceae</taxon>
        <taxon>Flagellimonas</taxon>
    </lineage>
</organism>
<keyword evidence="3 7" id="KW-0812">Transmembrane</keyword>
<evidence type="ECO:0000256" key="7">
    <source>
        <dbReference type="SAM" id="Phobius"/>
    </source>
</evidence>
<dbReference type="GO" id="GO:0005886">
    <property type="term" value="C:plasma membrane"/>
    <property type="evidence" value="ECO:0007669"/>
    <property type="project" value="TreeGrafter"/>
</dbReference>
<dbReference type="NCBIfam" id="NF037982">
    <property type="entry name" value="Nramp_1"/>
    <property type="match status" value="1"/>
</dbReference>
<feature type="transmembrane region" description="Helical" evidence="7">
    <location>
        <begin position="266"/>
        <end position="290"/>
    </location>
</feature>
<reference evidence="8 9" key="1">
    <citation type="submission" date="2015-04" db="EMBL/GenBank/DDBJ databases">
        <title>Complete genome of flavobacterium.</title>
        <authorList>
            <person name="Kwon Y.M."/>
            <person name="Kim S.-J."/>
        </authorList>
    </citation>
    <scope>NUCLEOTIDE SEQUENCE [LARGE SCALE GENOMIC DNA]</scope>
    <source>
        <strain evidence="8 9">DK169</strain>
    </source>
</reference>
<dbReference type="GO" id="GO:0015293">
    <property type="term" value="F:symporter activity"/>
    <property type="evidence" value="ECO:0007669"/>
    <property type="project" value="UniProtKB-KW"/>
</dbReference>
<dbReference type="PRINTS" id="PR00447">
    <property type="entry name" value="NATRESASSCMP"/>
</dbReference>
<dbReference type="GO" id="GO:0015086">
    <property type="term" value="F:cadmium ion transmembrane transporter activity"/>
    <property type="evidence" value="ECO:0007669"/>
    <property type="project" value="TreeGrafter"/>
</dbReference>
<gene>
    <name evidence="8" type="ORF">AAY42_03050</name>
</gene>
<dbReference type="Pfam" id="PF01566">
    <property type="entry name" value="Nramp"/>
    <property type="match status" value="1"/>
</dbReference>
<dbReference type="PANTHER" id="PTHR11706:SF33">
    <property type="entry name" value="NATURAL RESISTANCE-ASSOCIATED MACROPHAGE PROTEIN 2"/>
    <property type="match status" value="1"/>
</dbReference>
<dbReference type="AlphaFoldDB" id="A0A0Q1CE29"/>
<evidence type="ECO:0000313" key="8">
    <source>
        <dbReference type="EMBL" id="KQC28984.1"/>
    </source>
</evidence>
<evidence type="ECO:0000256" key="4">
    <source>
        <dbReference type="ARBA" id="ARBA00022847"/>
    </source>
</evidence>
<evidence type="ECO:0000256" key="6">
    <source>
        <dbReference type="ARBA" id="ARBA00023136"/>
    </source>
</evidence>
<dbReference type="EMBL" id="LCTZ01000002">
    <property type="protein sequence ID" value="KQC28984.1"/>
    <property type="molecule type" value="Genomic_DNA"/>
</dbReference>
<dbReference type="GO" id="GO:0005384">
    <property type="term" value="F:manganese ion transmembrane transporter activity"/>
    <property type="evidence" value="ECO:0007669"/>
    <property type="project" value="TreeGrafter"/>
</dbReference>
<sequence length="397" mass="42666">MFKKMGPGVLIAAAFIGPGTIAACTIAGVTFGYTLLWALLLSIFATIVLQEMAARLGIITQKGLADVIKSEITSKWIRIAVITIILGAILVGNAAYEAGNIGGATLGMEALFGNTYKQYYPLIVGFFAFILLWIGNYKILERAFVGLIALMSISFIVTAVLTKPNLIEVAKGLFVPLLPKDSLLTVIALVGTTVVPYNLFLHASLVNEKWKSRSDLKAIRWDTMISIGLGGLVSMAIVIAATAIPTQDVTGAMDLAMGLQPLFGNAAVYFMGIGLFAAGITSSITAPLAAAYVANSCFGWNADMKDRRYRVVWGTILLLGVLFMSFNIKPIEVIKFAQIANGILLPVIAILLIWMVNKTSVMGKFRNTLIQNIFGFLIIILSLILGAKSIFKVIGLF</sequence>
<keyword evidence="5 7" id="KW-1133">Transmembrane helix</keyword>
<evidence type="ECO:0000256" key="5">
    <source>
        <dbReference type="ARBA" id="ARBA00022989"/>
    </source>
</evidence>
<dbReference type="InterPro" id="IPR001046">
    <property type="entry name" value="NRAMP_fam"/>
</dbReference>
<protein>
    <submittedName>
        <fullName evidence="8">Manganese transporter</fullName>
    </submittedName>
</protein>
<name>A0A0Q1CE29_9FLAO</name>
<evidence type="ECO:0000256" key="1">
    <source>
        <dbReference type="ARBA" id="ARBA00004141"/>
    </source>
</evidence>
<feature type="transmembrane region" description="Helical" evidence="7">
    <location>
        <begin position="143"/>
        <end position="162"/>
    </location>
</feature>
<feature type="transmembrane region" description="Helical" evidence="7">
    <location>
        <begin position="79"/>
        <end position="99"/>
    </location>
</feature>
<dbReference type="STRING" id="346185.AAY42_03050"/>
<accession>A0A0Q1CE29</accession>
<proteinExistence type="predicted"/>
<dbReference type="PANTHER" id="PTHR11706">
    <property type="entry name" value="SOLUTE CARRIER PROTEIN FAMILY 11 MEMBER"/>
    <property type="match status" value="1"/>
</dbReference>
<feature type="transmembrane region" description="Helical" evidence="7">
    <location>
        <begin position="224"/>
        <end position="246"/>
    </location>
</feature>
<evidence type="ECO:0000256" key="2">
    <source>
        <dbReference type="ARBA" id="ARBA00022448"/>
    </source>
</evidence>
<feature type="transmembrane region" description="Helical" evidence="7">
    <location>
        <begin position="33"/>
        <end position="58"/>
    </location>
</feature>
<dbReference type="PATRIC" id="fig|1547436.3.peg.639"/>
<keyword evidence="9" id="KW-1185">Reference proteome</keyword>
<evidence type="ECO:0000313" key="9">
    <source>
        <dbReference type="Proteomes" id="UP000050827"/>
    </source>
</evidence>
<evidence type="ECO:0000256" key="3">
    <source>
        <dbReference type="ARBA" id="ARBA00022692"/>
    </source>
</evidence>
<dbReference type="OrthoDB" id="9787548at2"/>
<feature type="transmembrane region" description="Helical" evidence="7">
    <location>
        <begin position="311"/>
        <end position="328"/>
    </location>
</feature>
<feature type="transmembrane region" description="Helical" evidence="7">
    <location>
        <begin position="334"/>
        <end position="357"/>
    </location>
</feature>
<comment type="subcellular location">
    <subcellularLocation>
        <location evidence="1">Membrane</location>
        <topology evidence="1">Multi-pass membrane protein</topology>
    </subcellularLocation>
</comment>
<keyword evidence="6 7" id="KW-0472">Membrane</keyword>
<feature type="transmembrane region" description="Helical" evidence="7">
    <location>
        <begin position="119"/>
        <end position="136"/>
    </location>
</feature>
<keyword evidence="2" id="KW-0813">Transport</keyword>
<dbReference type="RefSeq" id="WP_055392532.1">
    <property type="nucleotide sequence ID" value="NZ_LCTZ01000002.1"/>
</dbReference>
<feature type="transmembrane region" description="Helical" evidence="7">
    <location>
        <begin position="182"/>
        <end position="203"/>
    </location>
</feature>
<feature type="transmembrane region" description="Helical" evidence="7">
    <location>
        <begin position="369"/>
        <end position="391"/>
    </location>
</feature>